<dbReference type="AlphaFoldDB" id="A0A380TZ87"/>
<keyword evidence="1" id="KW-0812">Transmembrane</keyword>
<evidence type="ECO:0000313" key="3">
    <source>
        <dbReference type="EMBL" id="SUT93900.1"/>
    </source>
</evidence>
<reference evidence="2 5" key="2">
    <citation type="submission" date="2020-12" db="EMBL/GenBank/DDBJ databases">
        <title>FDA dAtabase for Regulatory Grade micrObial Sequences (FDA-ARGOS): Supporting development and validation of Infectious Disease Dx tests.</title>
        <authorList>
            <person name="Sproer C."/>
            <person name="Gronow S."/>
            <person name="Severitt S."/>
            <person name="Schroder I."/>
            <person name="Tallon L."/>
            <person name="Sadzewicz L."/>
            <person name="Zhao X."/>
            <person name="Boylan J."/>
            <person name="Ott S."/>
            <person name="Bowen H."/>
            <person name="Vavikolanu K."/>
            <person name="Mehta A."/>
            <person name="Aluvathingal J."/>
            <person name="Nadendla S."/>
            <person name="Lowell S."/>
            <person name="Myers T."/>
            <person name="Yan Y."/>
            <person name="Sichtig H."/>
        </authorList>
    </citation>
    <scope>NUCLEOTIDE SEQUENCE [LARGE SCALE GENOMIC DNA]</scope>
    <source>
        <strain evidence="2 5">FDAARGOS_910</strain>
    </source>
</reference>
<evidence type="ECO:0000313" key="4">
    <source>
        <dbReference type="Proteomes" id="UP000254227"/>
    </source>
</evidence>
<dbReference type="Proteomes" id="UP000595107">
    <property type="component" value="Chromosome"/>
</dbReference>
<evidence type="ECO:0000313" key="5">
    <source>
        <dbReference type="Proteomes" id="UP000595107"/>
    </source>
</evidence>
<organism evidence="3 4">
    <name type="scientific">Acinetobacter johnsonii</name>
    <dbReference type="NCBI Taxonomy" id="40214"/>
    <lineage>
        <taxon>Bacteria</taxon>
        <taxon>Pseudomonadati</taxon>
        <taxon>Pseudomonadota</taxon>
        <taxon>Gammaproteobacteria</taxon>
        <taxon>Moraxellales</taxon>
        <taxon>Moraxellaceae</taxon>
        <taxon>Acinetobacter</taxon>
    </lineage>
</organism>
<name>A0A380TZ87_ACIJO</name>
<dbReference type="Gene3D" id="1.20.58.1610">
    <property type="entry name" value="NADH:ubiquinone/plastoquinone oxidoreductase, chain 3"/>
    <property type="match status" value="1"/>
</dbReference>
<evidence type="ECO:0000313" key="2">
    <source>
        <dbReference type="EMBL" id="QPS05245.1"/>
    </source>
</evidence>
<dbReference type="InterPro" id="IPR038430">
    <property type="entry name" value="NDAH_ubi_oxred_su3_sf"/>
</dbReference>
<keyword evidence="3" id="KW-0830">Ubiquinone</keyword>
<reference evidence="3 4" key="1">
    <citation type="submission" date="2018-06" db="EMBL/GenBank/DDBJ databases">
        <authorList>
            <consortium name="Pathogen Informatics"/>
            <person name="Doyle S."/>
        </authorList>
    </citation>
    <scope>NUCLEOTIDE SEQUENCE [LARGE SCALE GENOMIC DNA]</scope>
    <source>
        <strain evidence="3 4">NCTC10308</strain>
    </source>
</reference>
<gene>
    <name evidence="2" type="ORF">I6G67_07355</name>
    <name evidence="3" type="ORF">NCTC10308_01277</name>
</gene>
<dbReference type="EMBL" id="UFRV01000006">
    <property type="protein sequence ID" value="SUT93900.1"/>
    <property type="molecule type" value="Genomic_DNA"/>
</dbReference>
<dbReference type="Proteomes" id="UP000254227">
    <property type="component" value="Unassembled WGS sequence"/>
</dbReference>
<dbReference type="EMBL" id="CP065666">
    <property type="protein sequence ID" value="QPS05245.1"/>
    <property type="molecule type" value="Genomic_DNA"/>
</dbReference>
<keyword evidence="1" id="KW-0472">Membrane</keyword>
<dbReference type="RefSeq" id="WP_004696757.1">
    <property type="nucleotide sequence ID" value="NZ_BBTB01000002.1"/>
</dbReference>
<proteinExistence type="predicted"/>
<feature type="transmembrane region" description="Helical" evidence="1">
    <location>
        <begin position="12"/>
        <end position="36"/>
    </location>
</feature>
<sequence length="278" mass="32420">MILDFLRKPIQLKHFLIFILLSPIIIVILSVIVSVLEPSDVPSLKEKPYECGSFGDQKMRIDRRYLFFARVEYQDVSYWEKGYRELHNTKDCNDQIQSASFNVKWPEMLPSKNGFQLSSKKLNDITFYLHQRTIWTGRQEDKDFFDSDPVLKLYLSPDGADMEINDEEINKNKVFNPDLGLYEISFDRVGNVTKKVFWQEKKGKGVSLVIKCLYFKTGGSDCKLSSHVPNYGFNTSNLDIDFHAELLPHWEKIQRDSLKLFNSFQIEENKVNASGKEH</sequence>
<keyword evidence="1" id="KW-1133">Transmembrane helix</keyword>
<evidence type="ECO:0000256" key="1">
    <source>
        <dbReference type="SAM" id="Phobius"/>
    </source>
</evidence>
<protein>
    <submittedName>
        <fullName evidence="3">NADH:ubiquinone oxidoreductase subunit 3 (Chain A)</fullName>
    </submittedName>
</protein>
<accession>A0A380TZ87</accession>